<protein>
    <submittedName>
        <fullName evidence="1">Uncharacterized protein</fullName>
    </submittedName>
</protein>
<proteinExistence type="predicted"/>
<accession>A0A6F8X0G0</accession>
<name>A0A6F8X0G0_9VIRU</name>
<dbReference type="Proteomes" id="UP000501113">
    <property type="component" value="Segment"/>
</dbReference>
<evidence type="ECO:0000313" key="1">
    <source>
        <dbReference type="EMBL" id="BCB67454.1"/>
    </source>
</evidence>
<sequence length="152" mass="18172">MGTNEEINQFLFYLKYYMKSLNIIDITVSLCHRKLNMQYPIYINQCNFNLDNVLIINDWSFLNLKHEIDQIIDIKGIIILYERILNETLDVINKTRVVVCVYLAYKIVELFNCLNIEPILIMSRILHKFINSKIVDQNFYTNLLIPHYQSFT</sequence>
<reference evidence="1" key="1">
    <citation type="journal article" date="2021" name="Microbiol. Resour. Announc.">
        <title>Genome Sequence of Lymphocystis Disease Virus 2 LCDV-JP_Oita_2018, Isolated from a Diseased Japanese Flounder (Paralichthys olivaceus) in Japan.</title>
        <authorList>
            <person name="Kawato S."/>
            <person name="Nozaki R."/>
            <person name="Hirono I."/>
            <person name="Kondo H."/>
        </authorList>
    </citation>
    <scope>NUCLEOTIDE SEQUENCE</scope>
    <source>
        <strain evidence="1">LCDV-JP_Oita_2018</strain>
    </source>
</reference>
<dbReference type="EMBL" id="LC534415">
    <property type="protein sequence ID" value="BCB67454.1"/>
    <property type="molecule type" value="Genomic_DNA"/>
</dbReference>
<organism evidence="1">
    <name type="scientific">Lymphocystis disease virus 2</name>
    <dbReference type="NCBI Taxonomy" id="159183"/>
    <lineage>
        <taxon>Viruses</taxon>
        <taxon>Varidnaviria</taxon>
        <taxon>Bamfordvirae</taxon>
        <taxon>Nucleocytoviricota</taxon>
        <taxon>Megaviricetes</taxon>
        <taxon>Pimascovirales</taxon>
        <taxon>Pimascovirales incertae sedis</taxon>
        <taxon>Iridoviridae</taxon>
        <taxon>Alphairidovirinae</taxon>
        <taxon>Lymphocystivirus</taxon>
        <taxon>Lymphocystivirus paralichthys1</taxon>
    </lineage>
</organism>